<gene>
    <name evidence="2" type="ORF">KUTeg_024241</name>
</gene>
<dbReference type="SUPFAM" id="SSF81901">
    <property type="entry name" value="HCP-like"/>
    <property type="match status" value="1"/>
</dbReference>
<dbReference type="InterPro" id="IPR006597">
    <property type="entry name" value="Sel1-like"/>
</dbReference>
<evidence type="ECO:0000313" key="2">
    <source>
        <dbReference type="EMBL" id="KAJ8297710.1"/>
    </source>
</evidence>
<evidence type="ECO:0000313" key="3">
    <source>
        <dbReference type="Proteomes" id="UP001217089"/>
    </source>
</evidence>
<dbReference type="SMART" id="SM00671">
    <property type="entry name" value="SEL1"/>
    <property type="match status" value="5"/>
</dbReference>
<proteinExistence type="predicted"/>
<dbReference type="Pfam" id="PF08238">
    <property type="entry name" value="Sel1"/>
    <property type="match status" value="5"/>
</dbReference>
<keyword evidence="3" id="KW-1185">Reference proteome</keyword>
<evidence type="ECO:0008006" key="4">
    <source>
        <dbReference type="Google" id="ProtNLM"/>
    </source>
</evidence>
<evidence type="ECO:0000256" key="1">
    <source>
        <dbReference type="SAM" id="MobiDB-lite"/>
    </source>
</evidence>
<name>A0ABQ9DXT8_TEGGR</name>
<dbReference type="InterPro" id="IPR011990">
    <property type="entry name" value="TPR-like_helical_dom_sf"/>
</dbReference>
<dbReference type="PANTHER" id="PTHR45011:SF1">
    <property type="entry name" value="DAP3-BINDING CELL DEATH ENHANCER 1"/>
    <property type="match status" value="1"/>
</dbReference>
<feature type="region of interest" description="Disordered" evidence="1">
    <location>
        <begin position="61"/>
        <end position="83"/>
    </location>
</feature>
<feature type="compositionally biased region" description="Basic and acidic residues" evidence="1">
    <location>
        <begin position="66"/>
        <end position="82"/>
    </location>
</feature>
<reference evidence="2 3" key="1">
    <citation type="submission" date="2022-12" db="EMBL/GenBank/DDBJ databases">
        <title>Chromosome-level genome of Tegillarca granosa.</title>
        <authorList>
            <person name="Kim J."/>
        </authorList>
    </citation>
    <scope>NUCLEOTIDE SEQUENCE [LARGE SCALE GENOMIC DNA]</scope>
    <source>
        <strain evidence="2">Teg-2019</strain>
        <tissue evidence="2">Adductor muscle</tissue>
    </source>
</reference>
<dbReference type="PANTHER" id="PTHR45011">
    <property type="entry name" value="DAP3-BINDING CELL DEATH ENHANCER 1"/>
    <property type="match status" value="1"/>
</dbReference>
<accession>A0ABQ9DXT8</accession>
<sequence>MSLGAQRYTLRQHLHVPRASAANVCPDDEAVEDKETEKRDEVKHKEKLRCSFRYKNFKSKVSSKTTQEEKSKGGPGKEKDGHNFQQHVDFWSLFNRNHRTLEALGWGAAVVLGIQLTKHQHWTRDTEHHGRKQNNCLIYRVVHALPGTGDFTTKKSIIETDNKLHVDADEPQAIKHYELAADEGHPQALYNMALIYLKGEGGIEKNPRLAISLLESAANLGLCEAQTYLGVHYTESETKDMEKAVSFFKSAADQNDAEAQYFLGICYEQGWGVEPNECKAAALYTQAASGGHEGAMYNLAVFHHYGLGGLPEDHVSAKELFEKAAAAGNPNAKSWLETPPEVHIDHGRLDTTPDTYIDQGMFEGI</sequence>
<comment type="caution">
    <text evidence="2">The sequence shown here is derived from an EMBL/GenBank/DDBJ whole genome shotgun (WGS) entry which is preliminary data.</text>
</comment>
<dbReference type="InterPro" id="IPR052748">
    <property type="entry name" value="ISR_Activator"/>
</dbReference>
<dbReference type="EMBL" id="JARBDR010000923">
    <property type="protein sequence ID" value="KAJ8297710.1"/>
    <property type="molecule type" value="Genomic_DNA"/>
</dbReference>
<organism evidence="2 3">
    <name type="scientific">Tegillarca granosa</name>
    <name type="common">Malaysian cockle</name>
    <name type="synonym">Anadara granosa</name>
    <dbReference type="NCBI Taxonomy" id="220873"/>
    <lineage>
        <taxon>Eukaryota</taxon>
        <taxon>Metazoa</taxon>
        <taxon>Spiralia</taxon>
        <taxon>Lophotrochozoa</taxon>
        <taxon>Mollusca</taxon>
        <taxon>Bivalvia</taxon>
        <taxon>Autobranchia</taxon>
        <taxon>Pteriomorphia</taxon>
        <taxon>Arcoida</taxon>
        <taxon>Arcoidea</taxon>
        <taxon>Arcidae</taxon>
        <taxon>Tegillarca</taxon>
    </lineage>
</organism>
<protein>
    <recommendedName>
        <fullName evidence="4">Death ligand signal enhancer</fullName>
    </recommendedName>
</protein>
<dbReference type="Gene3D" id="1.25.40.10">
    <property type="entry name" value="Tetratricopeptide repeat domain"/>
    <property type="match status" value="1"/>
</dbReference>
<dbReference type="Proteomes" id="UP001217089">
    <property type="component" value="Unassembled WGS sequence"/>
</dbReference>